<accession>A0A9X4YDZ7</accession>
<dbReference type="CDD" id="cd01303">
    <property type="entry name" value="GDEase"/>
    <property type="match status" value="1"/>
</dbReference>
<comment type="catalytic activity">
    <reaction evidence="8">
        <text>guanine + H2O + H(+) = xanthine + NH4(+)</text>
        <dbReference type="Rhea" id="RHEA:14665"/>
        <dbReference type="ChEBI" id="CHEBI:15377"/>
        <dbReference type="ChEBI" id="CHEBI:15378"/>
        <dbReference type="ChEBI" id="CHEBI:16235"/>
        <dbReference type="ChEBI" id="CHEBI:17712"/>
        <dbReference type="ChEBI" id="CHEBI:28938"/>
        <dbReference type="EC" id="3.5.4.3"/>
    </reaction>
</comment>
<feature type="domain" description="Amidohydrolase-related" evidence="9">
    <location>
        <begin position="69"/>
        <end position="429"/>
    </location>
</feature>
<dbReference type="PANTHER" id="PTHR11271:SF6">
    <property type="entry name" value="GUANINE DEAMINASE"/>
    <property type="match status" value="1"/>
</dbReference>
<dbReference type="Gene3D" id="3.20.20.140">
    <property type="entry name" value="Metal-dependent hydrolases"/>
    <property type="match status" value="1"/>
</dbReference>
<dbReference type="Gene3D" id="2.30.40.10">
    <property type="entry name" value="Urease, subunit C, domain 1"/>
    <property type="match status" value="1"/>
</dbReference>
<evidence type="ECO:0000256" key="6">
    <source>
        <dbReference type="ARBA" id="ARBA00022833"/>
    </source>
</evidence>
<gene>
    <name evidence="10" type="primary">guaD</name>
    <name evidence="10" type="ORF">GLW01_14035</name>
</gene>
<dbReference type="SUPFAM" id="SSF51556">
    <property type="entry name" value="Metallo-dependent hydrolases"/>
    <property type="match status" value="1"/>
</dbReference>
<comment type="cofactor">
    <cofactor evidence="8">
        <name>Zn(2+)</name>
        <dbReference type="ChEBI" id="CHEBI:29105"/>
    </cofactor>
    <text evidence="8">Binds 1 zinc ion per subunit.</text>
</comment>
<evidence type="ECO:0000256" key="8">
    <source>
        <dbReference type="RuleBase" id="RU366009"/>
    </source>
</evidence>
<evidence type="ECO:0000313" key="10">
    <source>
        <dbReference type="EMBL" id="MYL27909.1"/>
    </source>
</evidence>
<dbReference type="PANTHER" id="PTHR11271">
    <property type="entry name" value="GUANINE DEAMINASE"/>
    <property type="match status" value="1"/>
</dbReference>
<keyword evidence="5 8" id="KW-0378">Hydrolase</keyword>
<name>A0A9X4YDZ7_9GAMM</name>
<dbReference type="Proteomes" id="UP000460751">
    <property type="component" value="Unassembled WGS sequence"/>
</dbReference>
<dbReference type="GO" id="GO:0006147">
    <property type="term" value="P:guanine catabolic process"/>
    <property type="evidence" value="ECO:0007669"/>
    <property type="project" value="UniProtKB-UniRule"/>
</dbReference>
<proteinExistence type="inferred from homology"/>
<evidence type="ECO:0000256" key="1">
    <source>
        <dbReference type="ARBA" id="ARBA00004984"/>
    </source>
</evidence>
<evidence type="ECO:0000259" key="9">
    <source>
        <dbReference type="Pfam" id="PF01979"/>
    </source>
</evidence>
<evidence type="ECO:0000313" key="11">
    <source>
        <dbReference type="Proteomes" id="UP000460751"/>
    </source>
</evidence>
<evidence type="ECO:0000256" key="2">
    <source>
        <dbReference type="ARBA" id="ARBA00006745"/>
    </source>
</evidence>
<dbReference type="NCBIfam" id="TIGR02967">
    <property type="entry name" value="guan_deamin"/>
    <property type="match status" value="1"/>
</dbReference>
<dbReference type="EC" id="3.5.4.3" evidence="3 7"/>
<dbReference type="EMBL" id="WMEX01000008">
    <property type="protein sequence ID" value="MYL27909.1"/>
    <property type="molecule type" value="Genomic_DNA"/>
</dbReference>
<keyword evidence="11" id="KW-1185">Reference proteome</keyword>
<dbReference type="GO" id="GO:0008270">
    <property type="term" value="F:zinc ion binding"/>
    <property type="evidence" value="ECO:0007669"/>
    <property type="project" value="UniProtKB-UniRule"/>
</dbReference>
<dbReference type="InterPro" id="IPR014311">
    <property type="entry name" value="Guanine_deaminase"/>
</dbReference>
<dbReference type="NCBIfam" id="NF006679">
    <property type="entry name" value="PRK09228.1"/>
    <property type="match status" value="1"/>
</dbReference>
<evidence type="ECO:0000256" key="3">
    <source>
        <dbReference type="ARBA" id="ARBA00012781"/>
    </source>
</evidence>
<keyword evidence="6 8" id="KW-0862">Zinc</keyword>
<evidence type="ECO:0000256" key="5">
    <source>
        <dbReference type="ARBA" id="ARBA00022801"/>
    </source>
</evidence>
<dbReference type="OrthoDB" id="9787621at2"/>
<evidence type="ECO:0000256" key="7">
    <source>
        <dbReference type="NCBIfam" id="TIGR02967"/>
    </source>
</evidence>
<dbReference type="InterPro" id="IPR032466">
    <property type="entry name" value="Metal_Hydrolase"/>
</dbReference>
<dbReference type="GO" id="GO:0008892">
    <property type="term" value="F:guanine deaminase activity"/>
    <property type="evidence" value="ECO:0007669"/>
    <property type="project" value="UniProtKB-UniRule"/>
</dbReference>
<dbReference type="InterPro" id="IPR006680">
    <property type="entry name" value="Amidohydro-rel"/>
</dbReference>
<protein>
    <recommendedName>
        <fullName evidence="3 7">Guanine deaminase</fullName>
        <shortName evidence="8">Guanase</shortName>
        <ecNumber evidence="3 7">3.5.4.3</ecNumber>
    </recommendedName>
    <alternativeName>
        <fullName evidence="8">Guanine aminohydrolase</fullName>
    </alternativeName>
</protein>
<dbReference type="FunFam" id="3.20.20.140:FF:000022">
    <property type="entry name" value="Guanine deaminase"/>
    <property type="match status" value="1"/>
</dbReference>
<dbReference type="AlphaFoldDB" id="A0A9X4YDZ7"/>
<comment type="similarity">
    <text evidence="2 8">Belongs to the metallo-dependent hydrolases superfamily. ATZ/TRZ family.</text>
</comment>
<organism evidence="10 11">
    <name type="scientific">Vreelandella halophila</name>
    <dbReference type="NCBI Taxonomy" id="86177"/>
    <lineage>
        <taxon>Bacteria</taxon>
        <taxon>Pseudomonadati</taxon>
        <taxon>Pseudomonadota</taxon>
        <taxon>Gammaproteobacteria</taxon>
        <taxon>Oceanospirillales</taxon>
        <taxon>Halomonadaceae</taxon>
        <taxon>Vreelandella</taxon>
    </lineage>
</organism>
<sequence>MGTSFRVFRAPILHFTARPDPVSGGGYEYFPDGVLVVRDGHVETLGSAADLSRQGLALEQCEHYPDKLLMPGLIDPHIHYPQTGVIASYGEQLIDWLNQYTFPAEQAFRDPEHGRIRASEFLDLLLESGTTTAMVYTTIFPQSTEAFFEAALERNLRMVAGKVMMDRNAPQGLRDTVASGVADTRSLIERWHGRGRLDYAVTPRFAPTSSREQLAAAGRLLREYEGVYLQTHLSENRGEIAWVGSLFPEARDYLDVYDSYGLLGPRSVFGHGIHLSERERGRLGETGSRIAFCPTSNLFLGSGLFDLAATEEAGIGVGVATDVGGGTSFSLLETLAEAYKVLQIQGQPLHPLIGLYMATLGNARTLALDDRIGNFESGKEADFILVDPGVSQVQKQRQERARSLDEVLFALMMLGDERNIAATYIQGVPVFQRDQLERESA</sequence>
<evidence type="ECO:0000256" key="4">
    <source>
        <dbReference type="ARBA" id="ARBA00022723"/>
    </source>
</evidence>
<comment type="caution">
    <text evidence="10">The sequence shown here is derived from an EMBL/GenBank/DDBJ whole genome shotgun (WGS) entry which is preliminary data.</text>
</comment>
<dbReference type="InterPro" id="IPR051607">
    <property type="entry name" value="Metallo-dep_hydrolases"/>
</dbReference>
<dbReference type="GO" id="GO:0005829">
    <property type="term" value="C:cytosol"/>
    <property type="evidence" value="ECO:0007669"/>
    <property type="project" value="TreeGrafter"/>
</dbReference>
<comment type="function">
    <text evidence="8">Catalyzes the hydrolytic deamination of guanine, producing xanthine and ammonia.</text>
</comment>
<keyword evidence="4 8" id="KW-0479">Metal-binding</keyword>
<dbReference type="InterPro" id="IPR011059">
    <property type="entry name" value="Metal-dep_hydrolase_composite"/>
</dbReference>
<reference evidence="10 11" key="1">
    <citation type="submission" date="2019-11" db="EMBL/GenBank/DDBJ databases">
        <title>Genome sequences of 17 halophilic strains isolated from different environments.</title>
        <authorList>
            <person name="Furrow R.E."/>
        </authorList>
    </citation>
    <scope>NUCLEOTIDE SEQUENCE [LARGE SCALE GENOMIC DNA]</scope>
    <source>
        <strain evidence="10 11">22507_15_FS</strain>
    </source>
</reference>
<comment type="pathway">
    <text evidence="1 8">Purine metabolism; guanine degradation; xanthine from guanine: step 1/1.</text>
</comment>
<dbReference type="SUPFAM" id="SSF51338">
    <property type="entry name" value="Composite domain of metallo-dependent hydrolases"/>
    <property type="match status" value="1"/>
</dbReference>
<dbReference type="Pfam" id="PF01979">
    <property type="entry name" value="Amidohydro_1"/>
    <property type="match status" value="1"/>
</dbReference>